<sequence length="85" mass="9239">MLNWSSWGLVEIGSPGGSRHIRGNGRSLQSAQQSIYPQPAQTPDSLQHAQSFVLVGYLVQVVVAHWNYVGWNLAKIAQSLGGIPQ</sequence>
<dbReference type="Proteomes" id="UP000001025">
    <property type="component" value="Chromosome"/>
</dbReference>
<evidence type="ECO:0000313" key="1">
    <source>
        <dbReference type="EMBL" id="CAD77681.1"/>
    </source>
</evidence>
<dbReference type="STRING" id="243090.RB12610"/>
<accession>Q7UID3</accession>
<protein>
    <submittedName>
        <fullName evidence="1">Uncharacterized protein</fullName>
    </submittedName>
</protein>
<dbReference type="AlphaFoldDB" id="Q7UID3"/>
<keyword evidence="2" id="KW-1185">Reference proteome</keyword>
<dbReference type="InParanoid" id="Q7UID3"/>
<name>Q7UID3_RHOBA</name>
<evidence type="ECO:0000313" key="2">
    <source>
        <dbReference type="Proteomes" id="UP000001025"/>
    </source>
</evidence>
<organism evidence="1 2">
    <name type="scientific">Rhodopirellula baltica (strain DSM 10527 / NCIMB 13988 / SH1)</name>
    <dbReference type="NCBI Taxonomy" id="243090"/>
    <lineage>
        <taxon>Bacteria</taxon>
        <taxon>Pseudomonadati</taxon>
        <taxon>Planctomycetota</taxon>
        <taxon>Planctomycetia</taxon>
        <taxon>Pirellulales</taxon>
        <taxon>Pirellulaceae</taxon>
        <taxon>Rhodopirellula</taxon>
    </lineage>
</organism>
<reference evidence="1 2" key="1">
    <citation type="journal article" date="2003" name="Proc. Natl. Acad. Sci. U.S.A.">
        <title>Complete genome sequence of the marine planctomycete Pirellula sp. strain 1.</title>
        <authorList>
            <person name="Gloeckner F.O."/>
            <person name="Kube M."/>
            <person name="Bauer M."/>
            <person name="Teeling H."/>
            <person name="Lombardot T."/>
            <person name="Ludwig W."/>
            <person name="Gade D."/>
            <person name="Beck A."/>
            <person name="Borzym K."/>
            <person name="Heitmann K."/>
            <person name="Rabus R."/>
            <person name="Schlesner H."/>
            <person name="Amann R."/>
            <person name="Reinhardt R."/>
        </authorList>
    </citation>
    <scope>NUCLEOTIDE SEQUENCE [LARGE SCALE GENOMIC DNA]</scope>
    <source>
        <strain evidence="2">DSM 10527 / NCIMB 13988 / SH1</strain>
    </source>
</reference>
<gene>
    <name evidence="1" type="ordered locus">RB12610</name>
</gene>
<dbReference type="KEGG" id="rba:RB12610"/>
<dbReference type="EMBL" id="BX294155">
    <property type="protein sequence ID" value="CAD77681.1"/>
    <property type="molecule type" value="Genomic_DNA"/>
</dbReference>
<dbReference type="EnsemblBacteria" id="CAD77681">
    <property type="protein sequence ID" value="CAD77681"/>
    <property type="gene ID" value="RB12610"/>
</dbReference>
<dbReference type="HOGENOM" id="CLU_2510453_0_0_0"/>
<proteinExistence type="predicted"/>